<comment type="caution">
    <text evidence="2">The sequence shown here is derived from an EMBL/GenBank/DDBJ whole genome shotgun (WGS) entry which is preliminary data.</text>
</comment>
<keyword evidence="3" id="KW-1185">Reference proteome</keyword>
<gene>
    <name evidence="2" type="ORF">SLS53_000422</name>
</gene>
<sequence length="280" mass="30424">MIDPMTTPTTNQFPNIGLLENPSAPSMFQFIPSQMVETVPPSQPPTGPISPIAPLPTPASLNLKSYNATADAEVDTSAEFHEHQTTPKTPSRSTSVSNGQGCSCLQRVVLLIDEFESQMLAGSGESLSCLDSALASHKEAVRYGESMLACQLCSSRVENMTILSFLTERLAVLCERIVAAYMEQVASAPVVTTGKGKDAVVPARHDLAHETLFLGEYEVDLPSEWNVLLGHLIAVQLAALNSLVGSTKASSHTRWRSVNTEKKIKDLLERLRQFIVPYSR</sequence>
<dbReference type="EMBL" id="JAJSPL020000001">
    <property type="protein sequence ID" value="KAK7749841.1"/>
    <property type="molecule type" value="Genomic_DNA"/>
</dbReference>
<accession>A0AAN9YMS2</accession>
<dbReference type="AlphaFoldDB" id="A0AAN9YMS2"/>
<evidence type="ECO:0000313" key="2">
    <source>
        <dbReference type="EMBL" id="KAK7749841.1"/>
    </source>
</evidence>
<proteinExistence type="predicted"/>
<feature type="compositionally biased region" description="Polar residues" evidence="1">
    <location>
        <begin position="86"/>
        <end position="97"/>
    </location>
</feature>
<protein>
    <submittedName>
        <fullName evidence="2">Uncharacterized protein</fullName>
    </submittedName>
</protein>
<evidence type="ECO:0000256" key="1">
    <source>
        <dbReference type="SAM" id="MobiDB-lite"/>
    </source>
</evidence>
<feature type="region of interest" description="Disordered" evidence="1">
    <location>
        <begin position="76"/>
        <end position="97"/>
    </location>
</feature>
<reference evidence="2 3" key="1">
    <citation type="journal article" date="2023" name="PLoS ONE">
        <title>Cytospora paraplurivora sp. nov. isolated from orchards with fruit tree decline syndrome in Ontario, Canada.</title>
        <authorList>
            <person name="Ilyukhin E."/>
            <person name="Nguyen H.D.T."/>
            <person name="Castle A.J."/>
            <person name="Ellouze W."/>
        </authorList>
    </citation>
    <scope>NUCLEOTIDE SEQUENCE [LARGE SCALE GENOMIC DNA]</scope>
    <source>
        <strain evidence="2 3">FDS-564</strain>
    </source>
</reference>
<dbReference type="Proteomes" id="UP001320245">
    <property type="component" value="Unassembled WGS sequence"/>
</dbReference>
<name>A0AAN9YMS2_9PEZI</name>
<evidence type="ECO:0000313" key="3">
    <source>
        <dbReference type="Proteomes" id="UP001320245"/>
    </source>
</evidence>
<organism evidence="2 3">
    <name type="scientific">Cytospora paraplurivora</name>
    <dbReference type="NCBI Taxonomy" id="2898453"/>
    <lineage>
        <taxon>Eukaryota</taxon>
        <taxon>Fungi</taxon>
        <taxon>Dikarya</taxon>
        <taxon>Ascomycota</taxon>
        <taxon>Pezizomycotina</taxon>
        <taxon>Sordariomycetes</taxon>
        <taxon>Sordariomycetidae</taxon>
        <taxon>Diaporthales</taxon>
        <taxon>Cytosporaceae</taxon>
        <taxon>Cytospora</taxon>
    </lineage>
</organism>